<dbReference type="InterPro" id="IPR013784">
    <property type="entry name" value="Carb-bd-like_fold"/>
</dbReference>
<dbReference type="Pfam" id="PF02368">
    <property type="entry name" value="Big_2"/>
    <property type="match status" value="1"/>
</dbReference>
<dbReference type="Gene3D" id="2.60.40.1120">
    <property type="entry name" value="Carboxypeptidase-like, regulatory domain"/>
    <property type="match status" value="4"/>
</dbReference>
<dbReference type="InterPro" id="IPR051465">
    <property type="entry name" value="Cell_Envelope_Struct_Comp"/>
</dbReference>
<proteinExistence type="predicted"/>
<dbReference type="SUPFAM" id="SSF49478">
    <property type="entry name" value="Cna protein B-type domain"/>
    <property type="match status" value="2"/>
</dbReference>
<dbReference type="Pfam" id="PF13620">
    <property type="entry name" value="CarboxypepD_reg"/>
    <property type="match status" value="3"/>
</dbReference>
<feature type="signal peptide" evidence="2">
    <location>
        <begin position="1"/>
        <end position="34"/>
    </location>
</feature>
<dbReference type="Gene3D" id="2.60.40.10">
    <property type="entry name" value="Immunoglobulins"/>
    <property type="match status" value="2"/>
</dbReference>
<dbReference type="InterPro" id="IPR008969">
    <property type="entry name" value="CarboxyPept-like_regulatory"/>
</dbReference>
<sequence length="1011" mass="106071">MRPKSKKTSKKMFVSMVTLVALLVSLFGSSAVSAAPDTGTVTGVINDLATNSPLSGVAVKIFTGGDGAGGEEVGSVVTGNDGVYTFDNVPAGKFYLNIVKEGYLSSNFIPNGNTAVAGDVVTVMPYFMEITLVHGIVKNTQGAEIGGVEVQIIGQPYYVVTPETSGYFQFSNVPHGIYTLLITKPGYQDLTESFTVFLGERARVSLGDITLLADGETPPPPKTVIELTANRQSIEVEAGQLTGVTITAHYSNGSSADVTPRVRWTSSNPAVVEAASYGVFGMKEGSATITAALEDKEVTIPVVVTARPKPIGTGTVTGVVNDLATNAPLSEVEVRLFYIPGGGGIEVGSTVTDTDGTYTFNNVPEGGIFLLFRKDNYVPGNWMTDKKSINDETVTIEPYNMAFSQISGSIRDTRGFEIGGTTVTLTGTEYQVTTPEQSGFFQLNNVPLGMHTLTVTKEGYEPLVTESFSVVRGVSVYPSDLVLVEEGELNPKTILFLTANPSQLELQVGKTATASIRALYSNGTNGDVTSKVSWTSSNPSIVNVSSTGEIIGVSEGEGVTVTAKLDDKTVSIPVVVMTTSGSHKTGSVKGKIRDLETREGLSGASVSIYTGEYPGTLFETVVTDDNGVFVSENVPAGLFHLLVEKTGYVSFHTTPDNNVVNENEVTLIPDFNVFYSQVLGTVRNESNEAIDNAIVRVNGTDTVTTTLPRSGIFSLINIPDGTYTLTITKPGYKDLTTDQFTVEKGNLYNLNTLHMVATGSGGGNNGGGDGGGGNGGGPGGGTGGGTPPVTTPTPSPTPTPSQKPEKPALDEKLIKAEVVKEKVQKAAAADTTVSFSDVNANSWSASAIELAAKIGFVSGYEDGTFQADASVTRAEFASMLVKALGISSTGDASFEDTQGHWAASAINTLKANGIIGGYKDGSFKPNNEITRAEMVAILSKVLKLGEATGDSKFKDVTGSWAEAQINQLAEAGIISGKSENKFDPNATATRAESVVMILRLLNVTLDLGLKL</sequence>
<accession>A0A917H293</accession>
<feature type="chain" id="PRO_5038054367" description="SLH domain-containing protein" evidence="2">
    <location>
        <begin position="35"/>
        <end position="1011"/>
    </location>
</feature>
<dbReference type="GO" id="GO:0030246">
    <property type="term" value="F:carbohydrate binding"/>
    <property type="evidence" value="ECO:0007669"/>
    <property type="project" value="InterPro"/>
</dbReference>
<evidence type="ECO:0000313" key="5">
    <source>
        <dbReference type="Proteomes" id="UP000600247"/>
    </source>
</evidence>
<evidence type="ECO:0000256" key="2">
    <source>
        <dbReference type="SAM" id="SignalP"/>
    </source>
</evidence>
<dbReference type="SUPFAM" id="SSF49452">
    <property type="entry name" value="Starch-binding domain-like"/>
    <property type="match status" value="3"/>
</dbReference>
<dbReference type="AlphaFoldDB" id="A0A917H293"/>
<dbReference type="Pfam" id="PF00395">
    <property type="entry name" value="SLH"/>
    <property type="match status" value="3"/>
</dbReference>
<dbReference type="SMART" id="SM00635">
    <property type="entry name" value="BID_2"/>
    <property type="match status" value="2"/>
</dbReference>
<dbReference type="Proteomes" id="UP000600247">
    <property type="component" value="Unassembled WGS sequence"/>
</dbReference>
<dbReference type="PANTHER" id="PTHR43308:SF5">
    <property type="entry name" value="S-LAYER PROTEIN _ PEPTIDOGLYCAN ENDO-BETA-N-ACETYLGLUCOSAMINIDASE"/>
    <property type="match status" value="1"/>
</dbReference>
<protein>
    <recommendedName>
        <fullName evidence="3">SLH domain-containing protein</fullName>
    </recommendedName>
</protein>
<dbReference type="Gene3D" id="2.60.40.1080">
    <property type="match status" value="2"/>
</dbReference>
<gene>
    <name evidence="4" type="ORF">GCM10010918_19300</name>
</gene>
<evidence type="ECO:0000313" key="4">
    <source>
        <dbReference type="EMBL" id="GGG65272.1"/>
    </source>
</evidence>
<feature type="compositionally biased region" description="Pro residues" evidence="1">
    <location>
        <begin position="789"/>
        <end position="801"/>
    </location>
</feature>
<dbReference type="RefSeq" id="WP_188888743.1">
    <property type="nucleotide sequence ID" value="NZ_BMHY01000003.1"/>
</dbReference>
<feature type="domain" description="SLH" evidence="3">
    <location>
        <begin position="831"/>
        <end position="888"/>
    </location>
</feature>
<feature type="domain" description="SLH" evidence="3">
    <location>
        <begin position="889"/>
        <end position="952"/>
    </location>
</feature>
<keyword evidence="2" id="KW-0732">Signal</keyword>
<feature type="compositionally biased region" description="Gly residues" evidence="1">
    <location>
        <begin position="761"/>
        <end position="786"/>
    </location>
</feature>
<dbReference type="PANTHER" id="PTHR43308">
    <property type="entry name" value="OUTER MEMBRANE PROTEIN ALPHA-RELATED"/>
    <property type="match status" value="1"/>
</dbReference>
<keyword evidence="5" id="KW-1185">Reference proteome</keyword>
<dbReference type="InterPro" id="IPR003343">
    <property type="entry name" value="Big_2"/>
</dbReference>
<reference evidence="4 5" key="1">
    <citation type="journal article" date="2014" name="Int. J. Syst. Evol. Microbiol.">
        <title>Complete genome sequence of Corynebacterium casei LMG S-19264T (=DSM 44701T), isolated from a smear-ripened cheese.</title>
        <authorList>
            <consortium name="US DOE Joint Genome Institute (JGI-PGF)"/>
            <person name="Walter F."/>
            <person name="Albersmeier A."/>
            <person name="Kalinowski J."/>
            <person name="Ruckert C."/>
        </authorList>
    </citation>
    <scope>NUCLEOTIDE SEQUENCE [LARGE SCALE GENOMIC DNA]</scope>
    <source>
        <strain evidence="4 5">CGMCC 1.15286</strain>
    </source>
</reference>
<dbReference type="SUPFAM" id="SSF49373">
    <property type="entry name" value="Invasin/intimin cell-adhesion fragments"/>
    <property type="match status" value="2"/>
</dbReference>
<feature type="domain" description="SLH" evidence="3">
    <location>
        <begin position="953"/>
        <end position="1011"/>
    </location>
</feature>
<organism evidence="4 5">
    <name type="scientific">Paenibacillus radicis</name>
    <name type="common">ex Gao et al. 2016</name>
    <dbReference type="NCBI Taxonomy" id="1737354"/>
    <lineage>
        <taxon>Bacteria</taxon>
        <taxon>Bacillati</taxon>
        <taxon>Bacillota</taxon>
        <taxon>Bacilli</taxon>
        <taxon>Bacillales</taxon>
        <taxon>Paenibacillaceae</taxon>
        <taxon>Paenibacillus</taxon>
    </lineage>
</organism>
<comment type="caution">
    <text evidence="4">The sequence shown here is derived from an EMBL/GenBank/DDBJ whole genome shotgun (WGS) entry which is preliminary data.</text>
</comment>
<evidence type="ECO:0000259" key="3">
    <source>
        <dbReference type="PROSITE" id="PS51272"/>
    </source>
</evidence>
<feature type="region of interest" description="Disordered" evidence="1">
    <location>
        <begin position="761"/>
        <end position="808"/>
    </location>
</feature>
<dbReference type="InterPro" id="IPR013783">
    <property type="entry name" value="Ig-like_fold"/>
</dbReference>
<dbReference type="PROSITE" id="PS51272">
    <property type="entry name" value="SLH"/>
    <property type="match status" value="3"/>
</dbReference>
<dbReference type="InterPro" id="IPR001119">
    <property type="entry name" value="SLH_dom"/>
</dbReference>
<dbReference type="SUPFAM" id="SSF49464">
    <property type="entry name" value="Carboxypeptidase regulatory domain-like"/>
    <property type="match status" value="1"/>
</dbReference>
<dbReference type="EMBL" id="BMHY01000003">
    <property type="protein sequence ID" value="GGG65272.1"/>
    <property type="molecule type" value="Genomic_DNA"/>
</dbReference>
<name>A0A917H293_9BACL</name>
<evidence type="ECO:0000256" key="1">
    <source>
        <dbReference type="SAM" id="MobiDB-lite"/>
    </source>
</evidence>
<dbReference type="InterPro" id="IPR008964">
    <property type="entry name" value="Invasin/intimin_cell_adhesion"/>
</dbReference>